<sequence length="114" mass="12135">MHQVEGEDGEGEGVGAVAAGGEEDEGEPKSGTLHDEPGDGGRYGGAPTRTGVLAIGGGDEEEDEDIEQRREVDGDQGGGEQFIVPRCFRRHLFELAFFRSPPGMGSYLIILNFL</sequence>
<evidence type="ECO:0000313" key="2">
    <source>
        <dbReference type="EMBL" id="KAG0448006.1"/>
    </source>
</evidence>
<reference evidence="2 3" key="1">
    <citation type="journal article" date="2020" name="Nat. Food">
        <title>A phased Vanilla planifolia genome enables genetic improvement of flavour and production.</title>
        <authorList>
            <person name="Hasing T."/>
            <person name="Tang H."/>
            <person name="Brym M."/>
            <person name="Khazi F."/>
            <person name="Huang T."/>
            <person name="Chambers A.H."/>
        </authorList>
    </citation>
    <scope>NUCLEOTIDE SEQUENCE [LARGE SCALE GENOMIC DNA]</scope>
    <source>
        <tissue evidence="2">Leaf</tissue>
    </source>
</reference>
<feature type="compositionally biased region" description="Acidic residues" evidence="1">
    <location>
        <begin position="1"/>
        <end position="11"/>
    </location>
</feature>
<evidence type="ECO:0000256" key="1">
    <source>
        <dbReference type="SAM" id="MobiDB-lite"/>
    </source>
</evidence>
<evidence type="ECO:0000313" key="3">
    <source>
        <dbReference type="Proteomes" id="UP000639772"/>
    </source>
</evidence>
<proteinExistence type="predicted"/>
<accession>A0A835P9I9</accession>
<comment type="caution">
    <text evidence="2">The sequence shown here is derived from an EMBL/GenBank/DDBJ whole genome shotgun (WGS) entry which is preliminary data.</text>
</comment>
<protein>
    <submittedName>
        <fullName evidence="2">Uncharacterized protein</fullName>
    </submittedName>
</protein>
<dbReference type="EMBL" id="JADCNM010000374">
    <property type="protein sequence ID" value="KAG0448006.1"/>
    <property type="molecule type" value="Genomic_DNA"/>
</dbReference>
<feature type="region of interest" description="Disordered" evidence="1">
    <location>
        <begin position="1"/>
        <end position="80"/>
    </location>
</feature>
<dbReference type="Proteomes" id="UP000639772">
    <property type="component" value="Unassembled WGS sequence"/>
</dbReference>
<organism evidence="2 3">
    <name type="scientific">Vanilla planifolia</name>
    <name type="common">Vanilla</name>
    <dbReference type="NCBI Taxonomy" id="51239"/>
    <lineage>
        <taxon>Eukaryota</taxon>
        <taxon>Viridiplantae</taxon>
        <taxon>Streptophyta</taxon>
        <taxon>Embryophyta</taxon>
        <taxon>Tracheophyta</taxon>
        <taxon>Spermatophyta</taxon>
        <taxon>Magnoliopsida</taxon>
        <taxon>Liliopsida</taxon>
        <taxon>Asparagales</taxon>
        <taxon>Orchidaceae</taxon>
        <taxon>Vanilloideae</taxon>
        <taxon>Vanilleae</taxon>
        <taxon>Vanilla</taxon>
    </lineage>
</organism>
<dbReference type="AlphaFoldDB" id="A0A835P9I9"/>
<name>A0A835P9I9_VANPL</name>
<gene>
    <name evidence="2" type="ORF">HPP92_028038</name>
</gene>